<feature type="compositionally biased region" description="Polar residues" evidence="2">
    <location>
        <begin position="1041"/>
        <end position="1050"/>
    </location>
</feature>
<organism evidence="3 4">
    <name type="scientific">Cymbomonas tetramitiformis</name>
    <dbReference type="NCBI Taxonomy" id="36881"/>
    <lineage>
        <taxon>Eukaryota</taxon>
        <taxon>Viridiplantae</taxon>
        <taxon>Chlorophyta</taxon>
        <taxon>Pyramimonadophyceae</taxon>
        <taxon>Pyramimonadales</taxon>
        <taxon>Pyramimonadaceae</taxon>
        <taxon>Cymbomonas</taxon>
    </lineage>
</organism>
<evidence type="ECO:0000256" key="2">
    <source>
        <dbReference type="SAM" id="MobiDB-lite"/>
    </source>
</evidence>
<evidence type="ECO:0000256" key="1">
    <source>
        <dbReference type="SAM" id="Coils"/>
    </source>
</evidence>
<sequence length="2071" mass="223276">MSQRQNPMYAQEAGINPMLDGQGHGISSPPGSPSPFTFPNVQHMMVNKANLPTPDLGPVIQQLQAVVGSQAQMLKAVEGRNAGLSHTMEQQQLQIRSLEQALSALKEQSRRDIDSQQQKLQREGQERVDDTLQERYAQLRTELAGRLEAQGEELQQQMARLSQRLDGSIHAAVERVSSEQEARLSSATRKLESCVDGVTQSSARGEAQLQVQLRSLELKMEETVQACAKVEGSSRSSSPPSRREEDTGAGLGDALSGALPDRKALQALTKVQRELRGEMEARERAEANSRMALEAQRVALEGLQARMEELQVSVKQQTEGCQTDLNEGLGKAIMVVSAVQTEATEGLEEVRLSVRELQQQLGEGLGKAFAAVGSVHGDIDEVNNEMIEGMGAARTELMEGLSKAIGAVGAVKEEMMDLLAGEAKAREAALEEAKAHFALVAAPGGTGGGVTAVAGRLDSGGRAESGDNLLNLERRCDAVELAVKARAREIAALDERMLKELSNRGSEQVLGSAAGGVEKLRADVQTSLSKLHADTQECQVQVMSLKPVQARCDLLQAELEEVRGMAGQSAAAAGRHTAKALHEAKKEREAELAELRGSLRAMGEQVRKEVKREQEARNSAVGELHALTRVGPTEGELVARVTQQMVEQMKAFDNSVAEELRTTLSTLVVKQDALAGALEAHQRGAGASESSTVLAELLERFVVVQQQVRTLTEGYQKVDDALSQQSDAVTTQFSKEAAARSQCIQRALEQMEAQVLERVQEDVEAAREQARRSERQLEQRLSSRLREASGQGDLEEAMAHIEAETARVTAVLAQVQVELDKQAGAAAEGVAAAEAAQADAHRAHVAARELYERYTEEIPTLQEGAGEMELRLEELRQGLLAGEEAWGTKAEQCLVLAQDRCTEVEDGCAAARGEVDVLRCVLQQAEGVVSARFRTIEQRLQAHESDKEGGQVAKQQREELVGLVGEARQKLGALREHVGRVETEAKQEQGALWKQLERAEREAGQERGALQAQLQRVEQEAAERRSEQAVLRAEVLGFAGGSSQDASTPQGAREAEAPLDPRTAASPSCAGAPPGAARGPLAGGMLGVMRERVEEMQCDVTSLRGQVQACTEVLLQKGMREQVEGVVSEVAAMKDRVRGLAGEVGDVQDQLGGRVAALEGGVGRQLVDEGCRVLAATLREEAGEMRAELTAQAQAQEAMMEVAMEELRGSLCQSEAAMRAELQLLEGQAIEVQQTARGGHGERARLTSTLEKLEARMSLERSRCDAKCKHLEERLQDLSRRPPADCPARPVPALPGGGALMSPRALTTSGGAALGGAPAHWAEMEQHVNGCIAAAVASLLAGFEDRQAEALGRVRHVSEAQHAGEAALREEAAVLSRRMEEMRQEVVMQVQSLLEPERVGLAEARQELVQLRLAGKAEQRARIESAATTGRIVTDLATDVAATERTLTGSLEGEVSARRAALAALNLRVARLTGALEGLTPQPSPSMPAPRGQVEEEKECLLLTTLQGQQRAVAAEVEGLRAEMEVAACEAEVGRAQQHEARGLGDRLAALEATAEGWGMLQERLRLSDSATSLFMTTHTEQVERLESRLTEVAQSGAEDGLAHREELRRVAKEVAGERAALNMRLESVAASVEGLMKEADLAEQEESARQSRVEGSQEAVAALQKEILVLGRQVRTCVDDGADVHRLVEELLATSSVVPGRLHQLEDRLEQCASDASQLRVEFAELSAARRVKSEVGIPREKALPEADSSTQMALQRAEQCEVKIEAVRVQVSGVEAQLARCLQRQTTAPAAGEHSGGNALRWQHDLEGVVAQFEEKTKDLRARVKDLERRDLGEEASMAVEDPNVGVREDQDAAATAATAAGVVQQLATEMKAVVLRVEACEQGAPELQAQLEDLQLAVKVEQQQRGVQVQELLSADAEIAHMADQLGLEADKARQLADKASSKTTTLDESVQRWSAEVRELRQELRHLRGSGGAGGNGARSEQLAWETRLDSAKGERQGAVKNSLIESHTDRLMASLSNISNFDSKPSPSPLSEGVNSISGNSVSAQRFSDMQHKLRTSLGLSANANR</sequence>
<name>A0AAE0CC04_9CHLO</name>
<keyword evidence="4" id="KW-1185">Reference proteome</keyword>
<feature type="region of interest" description="Disordered" evidence="2">
    <location>
        <begin position="770"/>
        <end position="793"/>
    </location>
</feature>
<evidence type="ECO:0000313" key="4">
    <source>
        <dbReference type="Proteomes" id="UP001190700"/>
    </source>
</evidence>
<reference evidence="3 4" key="1">
    <citation type="journal article" date="2015" name="Genome Biol. Evol.">
        <title>Comparative Genomics of a Bacterivorous Green Alga Reveals Evolutionary Causalities and Consequences of Phago-Mixotrophic Mode of Nutrition.</title>
        <authorList>
            <person name="Burns J.A."/>
            <person name="Paasch A."/>
            <person name="Narechania A."/>
            <person name="Kim E."/>
        </authorList>
    </citation>
    <scope>NUCLEOTIDE SEQUENCE [LARGE SCALE GENOMIC DNA]</scope>
    <source>
        <strain evidence="3 4">PLY_AMNH</strain>
    </source>
</reference>
<dbReference type="PANTHER" id="PTHR19327">
    <property type="entry name" value="GOLGIN"/>
    <property type="match status" value="1"/>
</dbReference>
<feature type="coiled-coil region" evidence="1">
    <location>
        <begin position="1880"/>
        <end position="1907"/>
    </location>
</feature>
<proteinExistence type="predicted"/>
<feature type="compositionally biased region" description="Low complexity" evidence="2">
    <location>
        <begin position="1064"/>
        <end position="1078"/>
    </location>
</feature>
<feature type="coiled-coil region" evidence="1">
    <location>
        <begin position="1243"/>
        <end position="1281"/>
    </location>
</feature>
<feature type="compositionally biased region" description="Basic and acidic residues" evidence="2">
    <location>
        <begin position="107"/>
        <end position="128"/>
    </location>
</feature>
<feature type="coiled-coil region" evidence="1">
    <location>
        <begin position="996"/>
        <end position="1034"/>
    </location>
</feature>
<feature type="region of interest" description="Disordered" evidence="2">
    <location>
        <begin position="1040"/>
        <end position="1078"/>
    </location>
</feature>
<feature type="region of interest" description="Disordered" evidence="2">
    <location>
        <begin position="1"/>
        <end position="34"/>
    </location>
</feature>
<evidence type="ECO:0000313" key="3">
    <source>
        <dbReference type="EMBL" id="KAK3251489.1"/>
    </source>
</evidence>
<protein>
    <submittedName>
        <fullName evidence="3">Uncharacterized protein</fullName>
    </submittedName>
</protein>
<accession>A0AAE0CC04</accession>
<feature type="region of interest" description="Disordered" evidence="2">
    <location>
        <begin position="106"/>
        <end position="128"/>
    </location>
</feature>
<dbReference type="PANTHER" id="PTHR19327:SF0">
    <property type="entry name" value="GOLGIN SUBFAMILY A MEMBER 4"/>
    <property type="match status" value="1"/>
</dbReference>
<feature type="region of interest" description="Disordered" evidence="2">
    <location>
        <begin position="227"/>
        <end position="256"/>
    </location>
</feature>
<feature type="coiled-coil region" evidence="1">
    <location>
        <begin position="268"/>
        <end position="320"/>
    </location>
</feature>
<keyword evidence="1" id="KW-0175">Coiled coil</keyword>
<comment type="caution">
    <text evidence="3">The sequence shown here is derived from an EMBL/GenBank/DDBJ whole genome shotgun (WGS) entry which is preliminary data.</text>
</comment>
<dbReference type="Proteomes" id="UP001190700">
    <property type="component" value="Unassembled WGS sequence"/>
</dbReference>
<gene>
    <name evidence="3" type="ORF">CYMTET_39174</name>
</gene>
<feature type="region of interest" description="Disordered" evidence="2">
    <location>
        <begin position="2023"/>
        <end position="2042"/>
    </location>
</feature>
<dbReference type="EMBL" id="LGRX02026016">
    <property type="protein sequence ID" value="KAK3251489.1"/>
    <property type="molecule type" value="Genomic_DNA"/>
</dbReference>